<feature type="domain" description="AAA+ ATPase" evidence="5">
    <location>
        <begin position="40"/>
        <end position="160"/>
    </location>
</feature>
<dbReference type="GO" id="GO:0006261">
    <property type="term" value="P:DNA-templated DNA replication"/>
    <property type="evidence" value="ECO:0007669"/>
    <property type="project" value="TreeGrafter"/>
</dbReference>
<feature type="binding site" evidence="4">
    <location>
        <begin position="51"/>
        <end position="56"/>
    </location>
    <ligand>
        <name>ATP</name>
        <dbReference type="ChEBI" id="CHEBI:30616"/>
    </ligand>
</feature>
<dbReference type="SMART" id="SM00382">
    <property type="entry name" value="AAA"/>
    <property type="match status" value="1"/>
</dbReference>
<dbReference type="Pfam" id="PF00004">
    <property type="entry name" value="AAA"/>
    <property type="match status" value="1"/>
</dbReference>
<dbReference type="GO" id="GO:0006281">
    <property type="term" value="P:DNA repair"/>
    <property type="evidence" value="ECO:0007669"/>
    <property type="project" value="TreeGrafter"/>
</dbReference>
<evidence type="ECO:0000313" key="6">
    <source>
        <dbReference type="EMBL" id="ASD50389.1"/>
    </source>
</evidence>
<evidence type="ECO:0000256" key="2">
    <source>
        <dbReference type="ARBA" id="ARBA00022741"/>
    </source>
</evidence>
<dbReference type="RefSeq" id="YP_009609709.1">
    <property type="nucleotide sequence ID" value="NC_041997.1"/>
</dbReference>
<dbReference type="CDD" id="cd00009">
    <property type="entry name" value="AAA"/>
    <property type="match status" value="1"/>
</dbReference>
<sequence>MTSDVKSLVWVEAYRPRTIEECILPPRLKEFFQQLVDKNELQNMTLVGGAGTGKTTVARALCEQMGIDYIVINASEERNIDTIRTTVRQFGSTMSLTSDKKCIILDEADYLNANSAQPALRGVIEEFAGTCYFIQTCNFGNRIIEPLLSRCPVVDFSFSKQEREDLAIAFAKRLKTILKQNEIEFENEQLFQVVVKNFPDFRRTLNLLQRYTTSGRLEISSMTSMGEGAIRELVKHLKAKEFGKMRKWVVENLDNDGAVIRRGIYDQCFNIIEADSIPEVILLLAQYDYKESFVADREVNMVAMLTEIMATANFK</sequence>
<dbReference type="GO" id="GO:0016887">
    <property type="term" value="F:ATP hydrolysis activity"/>
    <property type="evidence" value="ECO:0007669"/>
    <property type="project" value="UniProtKB-UniRule"/>
</dbReference>
<evidence type="ECO:0000259" key="5">
    <source>
        <dbReference type="SMART" id="SM00382"/>
    </source>
</evidence>
<dbReference type="InterPro" id="IPR027417">
    <property type="entry name" value="P-loop_NTPase"/>
</dbReference>
<dbReference type="InterPro" id="IPR050238">
    <property type="entry name" value="DNA_Rep/Repair_Clamp_Loader"/>
</dbReference>
<dbReference type="PANTHER" id="PTHR11669">
    <property type="entry name" value="REPLICATION FACTOR C / DNA POLYMERASE III GAMMA-TAU SUBUNIT"/>
    <property type="match status" value="1"/>
</dbReference>
<dbReference type="Proteomes" id="UP000224101">
    <property type="component" value="Segment"/>
</dbReference>
<organism evidence="6 7">
    <name type="scientific">Acidovorax phage ACP17</name>
    <dbReference type="NCBI Taxonomy" id="2010329"/>
    <lineage>
        <taxon>Viruses</taxon>
        <taxon>Duplodnaviria</taxon>
        <taxon>Heunggongvirae</taxon>
        <taxon>Uroviricota</taxon>
        <taxon>Caudoviricetes</taxon>
        <taxon>Busanvirus</taxon>
        <taxon>Busanvirus ACP17</taxon>
    </lineage>
</organism>
<keyword evidence="3 4" id="KW-0067">ATP-binding</keyword>
<dbReference type="Pfam" id="PF21328">
    <property type="entry name" value="Gp44_lid"/>
    <property type="match status" value="1"/>
</dbReference>
<keyword evidence="4" id="KW-0378">Hydrolase</keyword>
<dbReference type="EC" id="3.6.4.-" evidence="4"/>
<dbReference type="GO" id="GO:0005524">
    <property type="term" value="F:ATP binding"/>
    <property type="evidence" value="ECO:0007669"/>
    <property type="project" value="UniProtKB-UniRule"/>
</dbReference>
<keyword evidence="2 4" id="KW-0547">Nucleotide-binding</keyword>
<dbReference type="InterPro" id="IPR003593">
    <property type="entry name" value="AAA+_ATPase"/>
</dbReference>
<proteinExistence type="inferred from homology"/>
<comment type="similarity">
    <text evidence="4">Belongs to the Tevenvirinae sliding-clamp-loader large subunit family.</text>
</comment>
<evidence type="ECO:0000256" key="4">
    <source>
        <dbReference type="HAMAP-Rule" id="MF_04162"/>
    </source>
</evidence>
<reference evidence="6 7" key="1">
    <citation type="submission" date="2017-08" db="EMBL/GenBank/DDBJ databases">
        <title>Characterization and complete genome sequence of novel bacteriophage infecting the causal agent of bacterial fruit blotch, Acidovorax citrulli.</title>
        <authorList>
            <person name="Midani A.R."/>
            <person name="Park S.-H."/>
            <person name="Choi T.-J."/>
        </authorList>
    </citation>
    <scope>NUCLEOTIDE SEQUENCE [LARGE SCALE GENOMIC DNA]</scope>
</reference>
<accession>A0A218M2X1</accession>
<comment type="function">
    <text evidence="4">Forms the sliding-clamp-loader together with the small subunit. Functions as an ATPase enzyme. The clamp loader holds the clamp in an open conformation and places it onto the DNA. 4 ATP molecules must bind to the sliding-clamp-loader before the latter can open the sliding clamp. ATP hydrolysis triggers the detachment of the sliding clamp from the sliding-clamp-loader, freeing the sliding clamp to track along DNA.</text>
</comment>
<dbReference type="Gene3D" id="1.10.8.60">
    <property type="match status" value="1"/>
</dbReference>
<protein>
    <recommendedName>
        <fullName evidence="4">Sliding-clamp-loader large subunit</fullName>
        <ecNumber evidence="4">3.6.4.-</ecNumber>
    </recommendedName>
    <alternativeName>
        <fullName evidence="4">Clamp loader gp44 subunit</fullName>
    </alternativeName>
</protein>
<comment type="subunit">
    <text evidence="4">The sliding-clamp-loader consists of 4 large subunits and 1 small subunit. Interacts with the sliding clamp; this interaction allows the sliding-clamp-loader to open the sliding clamp. Part of the replicase complex that includes the DNA polymerase, the polymerase clamp, the clamp loader complex, the single-stranded DNA binding protein, the primase, the helicase and the helicase assembly factor.</text>
</comment>
<keyword evidence="4" id="KW-1194">Viral DNA replication</keyword>
<dbReference type="GeneID" id="40085794"/>
<dbReference type="EMBL" id="KY979132">
    <property type="protein sequence ID" value="ASD50389.1"/>
    <property type="molecule type" value="Genomic_DNA"/>
</dbReference>
<dbReference type="PANTHER" id="PTHR11669:SF20">
    <property type="entry name" value="REPLICATION FACTOR C SUBUNIT 4"/>
    <property type="match status" value="1"/>
</dbReference>
<dbReference type="InterPro" id="IPR048815">
    <property type="entry name" value="Gp44_lid"/>
</dbReference>
<dbReference type="GO" id="GO:0003677">
    <property type="term" value="F:DNA binding"/>
    <property type="evidence" value="ECO:0007669"/>
    <property type="project" value="UniProtKB-UniRule"/>
</dbReference>
<dbReference type="HAMAP" id="MF_04162">
    <property type="entry name" value="T4_Clamp_Loader_L"/>
    <property type="match status" value="1"/>
</dbReference>
<evidence type="ECO:0000256" key="3">
    <source>
        <dbReference type="ARBA" id="ARBA00022840"/>
    </source>
</evidence>
<comment type="caution">
    <text evidence="4">Lacks conserved residue(s) required for the propagation of feature annotation.</text>
</comment>
<feature type="binding site" evidence="4">
    <location>
        <position position="23"/>
    </location>
    <ligand>
        <name>ATP</name>
        <dbReference type="ChEBI" id="CHEBI:30616"/>
    </ligand>
</feature>
<dbReference type="InterPro" id="IPR003959">
    <property type="entry name" value="ATPase_AAA_core"/>
</dbReference>
<keyword evidence="1" id="KW-0235">DNA replication</keyword>
<keyword evidence="4" id="KW-0238">DNA-binding</keyword>
<dbReference type="GO" id="GO:0003689">
    <property type="term" value="F:DNA clamp loader activity"/>
    <property type="evidence" value="ECO:0007669"/>
    <property type="project" value="UniProtKB-UniRule"/>
</dbReference>
<evidence type="ECO:0000256" key="1">
    <source>
        <dbReference type="ARBA" id="ARBA00022705"/>
    </source>
</evidence>
<dbReference type="KEGG" id="vg:40085794"/>
<dbReference type="GO" id="GO:0039693">
    <property type="term" value="P:viral DNA genome replication"/>
    <property type="evidence" value="ECO:0007669"/>
    <property type="project" value="UniProtKB-UniRule"/>
</dbReference>
<keyword evidence="7" id="KW-1185">Reference proteome</keyword>
<feature type="binding site" evidence="4">
    <location>
        <position position="202"/>
    </location>
    <ligand>
        <name>ATP</name>
        <dbReference type="ChEBI" id="CHEBI:30616"/>
    </ligand>
</feature>
<dbReference type="InterPro" id="IPR046388">
    <property type="entry name" value="T4_Clamp_Loader_L"/>
</dbReference>
<name>A0A218M2X1_9CAUD</name>
<dbReference type="SUPFAM" id="SSF52540">
    <property type="entry name" value="P-loop containing nucleoside triphosphate hydrolases"/>
    <property type="match status" value="1"/>
</dbReference>
<dbReference type="Gene3D" id="1.20.272.10">
    <property type="match status" value="1"/>
</dbReference>
<dbReference type="Gene3D" id="3.40.50.300">
    <property type="entry name" value="P-loop containing nucleotide triphosphate hydrolases"/>
    <property type="match status" value="1"/>
</dbReference>
<dbReference type="OrthoDB" id="4962at10239"/>
<evidence type="ECO:0000313" key="7">
    <source>
        <dbReference type="Proteomes" id="UP000224101"/>
    </source>
</evidence>